<feature type="transmembrane region" description="Helical" evidence="6">
    <location>
        <begin position="67"/>
        <end position="87"/>
    </location>
</feature>
<dbReference type="GO" id="GO:0016020">
    <property type="term" value="C:membrane"/>
    <property type="evidence" value="ECO:0007669"/>
    <property type="project" value="UniProtKB-SubCell"/>
</dbReference>
<comment type="subcellular location">
    <subcellularLocation>
        <location evidence="1">Membrane</location>
        <topology evidence="1">Multi-pass membrane protein</topology>
    </subcellularLocation>
</comment>
<keyword evidence="4 6" id="KW-1133">Transmembrane helix</keyword>
<dbReference type="AlphaFoldDB" id="A0A4Y2WLN7"/>
<feature type="transmembrane region" description="Helical" evidence="6">
    <location>
        <begin position="12"/>
        <end position="34"/>
    </location>
</feature>
<feature type="non-terminal residue" evidence="7">
    <location>
        <position position="1"/>
    </location>
</feature>
<dbReference type="GO" id="GO:0022857">
    <property type="term" value="F:transmembrane transporter activity"/>
    <property type="evidence" value="ECO:0007669"/>
    <property type="project" value="InterPro"/>
</dbReference>
<sequence length="154" mass="16780">ARQKGLSAEQYSLVFGVYSLSQITFSIIVGRSLTKIGPKFIVLAGLFLTGGSTILFGCLDRSPGGPIFFWLCMAVRAVEGAGFAAYLTSSLAVIVRTFPTNPGYYVSFVVYLPQASGSRHRTEYSACKGNQQRRHHSNSVLVRWDCPGEISSVF</sequence>
<dbReference type="PANTHER" id="PTHR23506:SF26">
    <property type="entry name" value="MFS-TYPE TRANSPORTER SLC18B1"/>
    <property type="match status" value="1"/>
</dbReference>
<dbReference type="PANTHER" id="PTHR23506">
    <property type="entry name" value="GH10249P"/>
    <property type="match status" value="1"/>
</dbReference>
<dbReference type="OrthoDB" id="446368at2759"/>
<dbReference type="InterPro" id="IPR036259">
    <property type="entry name" value="MFS_trans_sf"/>
</dbReference>
<dbReference type="Gene3D" id="1.20.1250.20">
    <property type="entry name" value="MFS general substrate transporter like domains"/>
    <property type="match status" value="1"/>
</dbReference>
<comment type="caution">
    <text evidence="7">The sequence shown here is derived from an EMBL/GenBank/DDBJ whole genome shotgun (WGS) entry which is preliminary data.</text>
</comment>
<evidence type="ECO:0000256" key="2">
    <source>
        <dbReference type="ARBA" id="ARBA00022448"/>
    </source>
</evidence>
<dbReference type="SUPFAM" id="SSF103473">
    <property type="entry name" value="MFS general substrate transporter"/>
    <property type="match status" value="1"/>
</dbReference>
<evidence type="ECO:0000256" key="3">
    <source>
        <dbReference type="ARBA" id="ARBA00022692"/>
    </source>
</evidence>
<evidence type="ECO:0000313" key="7">
    <source>
        <dbReference type="EMBL" id="GBO38415.1"/>
    </source>
</evidence>
<evidence type="ECO:0000256" key="1">
    <source>
        <dbReference type="ARBA" id="ARBA00004141"/>
    </source>
</evidence>
<dbReference type="Pfam" id="PF07690">
    <property type="entry name" value="MFS_1"/>
    <property type="match status" value="1"/>
</dbReference>
<gene>
    <name evidence="7" type="primary">Slc18b1_1</name>
    <name evidence="7" type="ORF">AVEN_249224_1</name>
</gene>
<evidence type="ECO:0000256" key="6">
    <source>
        <dbReference type="SAM" id="Phobius"/>
    </source>
</evidence>
<protein>
    <submittedName>
        <fullName evidence="7">MFS-type transporter SLC18B1</fullName>
    </submittedName>
</protein>
<evidence type="ECO:0000313" key="8">
    <source>
        <dbReference type="Proteomes" id="UP000499080"/>
    </source>
</evidence>
<dbReference type="InterPro" id="IPR011701">
    <property type="entry name" value="MFS"/>
</dbReference>
<keyword evidence="8" id="KW-1185">Reference proteome</keyword>
<accession>A0A4Y2WLN7</accession>
<proteinExistence type="predicted"/>
<dbReference type="InterPro" id="IPR050930">
    <property type="entry name" value="MFS_Vesicular_Transporter"/>
</dbReference>
<reference evidence="7 8" key="1">
    <citation type="journal article" date="2019" name="Sci. Rep.">
        <title>Orb-weaving spider Araneus ventricosus genome elucidates the spidroin gene catalogue.</title>
        <authorList>
            <person name="Kono N."/>
            <person name="Nakamura H."/>
            <person name="Ohtoshi R."/>
            <person name="Moran D.A.P."/>
            <person name="Shinohara A."/>
            <person name="Yoshida Y."/>
            <person name="Fujiwara M."/>
            <person name="Mori M."/>
            <person name="Tomita M."/>
            <person name="Arakawa K."/>
        </authorList>
    </citation>
    <scope>NUCLEOTIDE SEQUENCE [LARGE SCALE GENOMIC DNA]</scope>
</reference>
<feature type="transmembrane region" description="Helical" evidence="6">
    <location>
        <begin position="40"/>
        <end position="60"/>
    </location>
</feature>
<organism evidence="7 8">
    <name type="scientific">Araneus ventricosus</name>
    <name type="common">Orbweaver spider</name>
    <name type="synonym">Epeira ventricosa</name>
    <dbReference type="NCBI Taxonomy" id="182803"/>
    <lineage>
        <taxon>Eukaryota</taxon>
        <taxon>Metazoa</taxon>
        <taxon>Ecdysozoa</taxon>
        <taxon>Arthropoda</taxon>
        <taxon>Chelicerata</taxon>
        <taxon>Arachnida</taxon>
        <taxon>Araneae</taxon>
        <taxon>Araneomorphae</taxon>
        <taxon>Entelegynae</taxon>
        <taxon>Araneoidea</taxon>
        <taxon>Araneidae</taxon>
        <taxon>Araneus</taxon>
    </lineage>
</organism>
<dbReference type="Proteomes" id="UP000499080">
    <property type="component" value="Unassembled WGS sequence"/>
</dbReference>
<keyword evidence="2" id="KW-0813">Transport</keyword>
<evidence type="ECO:0000256" key="4">
    <source>
        <dbReference type="ARBA" id="ARBA00022989"/>
    </source>
</evidence>
<evidence type="ECO:0000256" key="5">
    <source>
        <dbReference type="ARBA" id="ARBA00023136"/>
    </source>
</evidence>
<keyword evidence="5 6" id="KW-0472">Membrane</keyword>
<keyword evidence="3 6" id="KW-0812">Transmembrane</keyword>
<name>A0A4Y2WLN7_ARAVE</name>
<dbReference type="EMBL" id="BGPR01063137">
    <property type="protein sequence ID" value="GBO38415.1"/>
    <property type="molecule type" value="Genomic_DNA"/>
</dbReference>